<dbReference type="Gene3D" id="3.90.350.10">
    <property type="entry name" value="Transposase Inhibitor Protein From Tn5, Chain A, domain 1"/>
    <property type="match status" value="1"/>
</dbReference>
<comment type="similarity">
    <text evidence="1">Belongs to the transposase 11 family.</text>
</comment>
<evidence type="ECO:0000256" key="2">
    <source>
        <dbReference type="ARBA" id="ARBA00022578"/>
    </source>
</evidence>
<geneLocation type="plasmid" evidence="7 8">
    <name>unnamed1</name>
</geneLocation>
<feature type="domain" description="Transposase IS4-like" evidence="5">
    <location>
        <begin position="115"/>
        <end position="352"/>
    </location>
</feature>
<dbReference type="KEGG" id="hdo:MUK72_14860"/>
<dbReference type="EMBL" id="CP095006">
    <property type="protein sequence ID" value="UOO96812.1"/>
    <property type="molecule type" value="Genomic_DNA"/>
</dbReference>
<dbReference type="InterPro" id="IPR012337">
    <property type="entry name" value="RNaseH-like_sf"/>
</dbReference>
<keyword evidence="7" id="KW-0614">Plasmid</keyword>
<keyword evidence="3" id="KW-0238">DNA-binding</keyword>
<dbReference type="InterPro" id="IPR002559">
    <property type="entry name" value="Transposase_11"/>
</dbReference>
<evidence type="ECO:0000313" key="7">
    <source>
        <dbReference type="EMBL" id="UOO96812.1"/>
    </source>
</evidence>
<sequence length="434" mass="50040">MDDLSSEAIRSLLTSLFPSQMVEDLAREREVVIRDRKIDVRMPVWTLVVGFAVGGEARSIAGYRRAYEAATDHSIYPSSFYDRFTEELATLLRDLLDHAVEEVAVPHTLTPVFEQFRDVIAVDATIVRLCRFLSEFKATHENESGLTLYLVHNVTEQSVISDEITDETTHESTLFETGSWLSGRLFLLDRGFFKFRRFALIDENDGFFVSRLKASSNPVVTEELQEWPGRAIPLEGERIYDVVGDLYREHIDVEVEVSFQRRVYNGVKSWDTKRLRVVGVRDEDADDGYRLYITNLPHDEFSPDEISTLYRARWVVELLFRELKSRYSLGEFKTEKTHIVKIQVVAALLTLVVSRAILREFVEYAEEQGDECVFPPERWAATFRSLAQLILREIAAGYGYRRPNLGEILYHEAKQPSPSRLILLEEQSVIERLA</sequence>
<evidence type="ECO:0000256" key="3">
    <source>
        <dbReference type="ARBA" id="ARBA00023125"/>
    </source>
</evidence>
<dbReference type="GO" id="GO:0006313">
    <property type="term" value="P:DNA transposition"/>
    <property type="evidence" value="ECO:0007669"/>
    <property type="project" value="InterPro"/>
</dbReference>
<dbReference type="GO" id="GO:0003677">
    <property type="term" value="F:DNA binding"/>
    <property type="evidence" value="ECO:0007669"/>
    <property type="project" value="UniProtKB-KW"/>
</dbReference>
<dbReference type="InterPro" id="IPR047952">
    <property type="entry name" value="Transpos_IS4"/>
</dbReference>
<evidence type="ECO:0000313" key="8">
    <source>
        <dbReference type="Proteomes" id="UP000830542"/>
    </source>
</evidence>
<reference evidence="6" key="1">
    <citation type="journal article" date="2014" name="Int. J. Syst. Evol. Microbiol.">
        <title>Complete genome sequence of Corynebacterium casei LMG S-19264T (=DSM 44701T), isolated from a smear-ripened cheese.</title>
        <authorList>
            <consortium name="US DOE Joint Genome Institute (JGI-PGF)"/>
            <person name="Walter F."/>
            <person name="Albersmeier A."/>
            <person name="Kalinowski J."/>
            <person name="Ruckert C."/>
        </authorList>
    </citation>
    <scope>NUCLEOTIDE SEQUENCE</scope>
    <source>
        <strain evidence="6">JCM 12289</strain>
    </source>
</reference>
<dbReference type="PANTHER" id="PTHR33258:SF1">
    <property type="entry name" value="TRANSPOSASE INSL FOR INSERTION SEQUENCE ELEMENT IS186A-RELATED"/>
    <property type="match status" value="1"/>
</dbReference>
<dbReference type="RefSeq" id="WP_244705875.1">
    <property type="nucleotide sequence ID" value="NZ_BAAADN010000015.1"/>
</dbReference>
<dbReference type="AlphaFoldDB" id="A0AAV3SE21"/>
<name>A0AAV3SE21_HALDO</name>
<dbReference type="Pfam" id="PF01609">
    <property type="entry name" value="DDE_Tnp_1"/>
    <property type="match status" value="1"/>
</dbReference>
<reference evidence="7" key="2">
    <citation type="submission" date="2022-04" db="EMBL/GenBank/DDBJ databases">
        <title>Sequencing and genomic assembly of Halococcus dombrowskii.</title>
        <authorList>
            <person name="Lim S.W."/>
            <person name="MacLea K.S."/>
        </authorList>
    </citation>
    <scope>NUCLEOTIDE SEQUENCE</scope>
    <source>
        <strain evidence="7">H4</strain>
        <plasmid evidence="7">unnamed1</plasmid>
    </source>
</reference>
<accession>A0AAV3SE21</accession>
<keyword evidence="2" id="KW-0815">Transposition</keyword>
<dbReference type="GeneID" id="71763154"/>
<dbReference type="Proteomes" id="UP001500962">
    <property type="component" value="Unassembled WGS sequence"/>
</dbReference>
<proteinExistence type="inferred from homology"/>
<dbReference type="PANTHER" id="PTHR33258">
    <property type="entry name" value="TRANSPOSASE INSL FOR INSERTION SEQUENCE ELEMENT IS186A-RELATED"/>
    <property type="match status" value="1"/>
</dbReference>
<dbReference type="Proteomes" id="UP000830542">
    <property type="component" value="Plasmid unnamed1"/>
</dbReference>
<keyword evidence="8" id="KW-1185">Reference proteome</keyword>
<dbReference type="GO" id="GO:0004803">
    <property type="term" value="F:transposase activity"/>
    <property type="evidence" value="ECO:0007669"/>
    <property type="project" value="InterPro"/>
</dbReference>
<evidence type="ECO:0000256" key="4">
    <source>
        <dbReference type="ARBA" id="ARBA00023172"/>
    </source>
</evidence>
<dbReference type="EMBL" id="BAAADN010000015">
    <property type="protein sequence ID" value="GAA0454507.1"/>
    <property type="molecule type" value="Genomic_DNA"/>
</dbReference>
<evidence type="ECO:0000313" key="9">
    <source>
        <dbReference type="Proteomes" id="UP001500962"/>
    </source>
</evidence>
<dbReference type="NCBIfam" id="NF033592">
    <property type="entry name" value="transpos_IS4_1"/>
    <property type="match status" value="1"/>
</dbReference>
<evidence type="ECO:0000259" key="5">
    <source>
        <dbReference type="Pfam" id="PF01609"/>
    </source>
</evidence>
<protein>
    <submittedName>
        <fullName evidence="7">IS4 family transposase</fullName>
    </submittedName>
    <submittedName>
        <fullName evidence="6">IS4-like element ISH8C family transposase</fullName>
    </submittedName>
</protein>
<dbReference type="SUPFAM" id="SSF53098">
    <property type="entry name" value="Ribonuclease H-like"/>
    <property type="match status" value="1"/>
</dbReference>
<gene>
    <name evidence="6" type="ORF">GCM10008985_07840</name>
    <name evidence="7" type="ORF">MUK72_14860</name>
</gene>
<evidence type="ECO:0000256" key="1">
    <source>
        <dbReference type="ARBA" id="ARBA00010075"/>
    </source>
</evidence>
<keyword evidence="4" id="KW-0233">DNA recombination</keyword>
<evidence type="ECO:0000313" key="6">
    <source>
        <dbReference type="EMBL" id="GAA0454507.1"/>
    </source>
</evidence>
<reference evidence="6" key="3">
    <citation type="submission" date="2023-12" db="EMBL/GenBank/DDBJ databases">
        <authorList>
            <person name="Sun Q."/>
            <person name="Inoue M."/>
        </authorList>
    </citation>
    <scope>NUCLEOTIDE SEQUENCE</scope>
    <source>
        <strain evidence="6">JCM 12289</strain>
    </source>
</reference>
<organism evidence="6 9">
    <name type="scientific">Halococcus dombrowskii</name>
    <dbReference type="NCBI Taxonomy" id="179637"/>
    <lineage>
        <taxon>Archaea</taxon>
        <taxon>Methanobacteriati</taxon>
        <taxon>Methanobacteriota</taxon>
        <taxon>Stenosarchaea group</taxon>
        <taxon>Halobacteria</taxon>
        <taxon>Halobacteriales</taxon>
        <taxon>Halococcaceae</taxon>
        <taxon>Halococcus</taxon>
    </lineage>
</organism>